<dbReference type="Pfam" id="PF03717">
    <property type="entry name" value="PBP_dimer"/>
    <property type="match status" value="1"/>
</dbReference>
<feature type="transmembrane region" description="Helical" evidence="4">
    <location>
        <begin position="117"/>
        <end position="137"/>
    </location>
</feature>
<accession>A0A6J7E5I6</accession>
<dbReference type="GO" id="GO:0071555">
    <property type="term" value="P:cell wall organization"/>
    <property type="evidence" value="ECO:0007669"/>
    <property type="project" value="TreeGrafter"/>
</dbReference>
<feature type="compositionally biased region" description="Polar residues" evidence="3">
    <location>
        <begin position="25"/>
        <end position="36"/>
    </location>
</feature>
<organism evidence="7">
    <name type="scientific">freshwater metagenome</name>
    <dbReference type="NCBI Taxonomy" id="449393"/>
    <lineage>
        <taxon>unclassified sequences</taxon>
        <taxon>metagenomes</taxon>
        <taxon>ecological metagenomes</taxon>
    </lineage>
</organism>
<keyword evidence="2 4" id="KW-0472">Membrane</keyword>
<feature type="domain" description="Penicillin-binding protein transpeptidase" evidence="5">
    <location>
        <begin position="352"/>
        <end position="664"/>
    </location>
</feature>
<keyword evidence="4" id="KW-0812">Transmembrane</keyword>
<evidence type="ECO:0000256" key="2">
    <source>
        <dbReference type="ARBA" id="ARBA00023136"/>
    </source>
</evidence>
<dbReference type="Gene3D" id="3.40.710.10">
    <property type="entry name" value="DD-peptidase/beta-lactamase superfamily"/>
    <property type="match status" value="1"/>
</dbReference>
<dbReference type="Gene3D" id="1.10.150.770">
    <property type="match status" value="1"/>
</dbReference>
<gene>
    <name evidence="7" type="ORF">UFOPK3376_01266</name>
</gene>
<dbReference type="GO" id="GO:0008658">
    <property type="term" value="F:penicillin binding"/>
    <property type="evidence" value="ECO:0007669"/>
    <property type="project" value="InterPro"/>
</dbReference>
<dbReference type="AlphaFoldDB" id="A0A6J7E5I6"/>
<dbReference type="SUPFAM" id="SSF56519">
    <property type="entry name" value="Penicillin binding protein dimerisation domain"/>
    <property type="match status" value="1"/>
</dbReference>
<dbReference type="EMBL" id="CAFBLP010000026">
    <property type="protein sequence ID" value="CAB4878337.1"/>
    <property type="molecule type" value="Genomic_DNA"/>
</dbReference>
<feature type="domain" description="Penicillin-binding protein dimerisation" evidence="6">
    <location>
        <begin position="161"/>
        <end position="308"/>
    </location>
</feature>
<dbReference type="Gene3D" id="3.30.450.330">
    <property type="match status" value="1"/>
</dbReference>
<proteinExistence type="predicted"/>
<evidence type="ECO:0000256" key="1">
    <source>
        <dbReference type="ARBA" id="ARBA00004370"/>
    </source>
</evidence>
<dbReference type="Gene3D" id="3.90.1310.10">
    <property type="entry name" value="Penicillin-binding protein 2a (Domain 2)"/>
    <property type="match status" value="1"/>
</dbReference>
<dbReference type="PANTHER" id="PTHR30627:SF1">
    <property type="entry name" value="PEPTIDOGLYCAN D,D-TRANSPEPTIDASE FTSI"/>
    <property type="match status" value="1"/>
</dbReference>
<dbReference type="Pfam" id="PF00905">
    <property type="entry name" value="Transpeptidase"/>
    <property type="match status" value="1"/>
</dbReference>
<dbReference type="PANTHER" id="PTHR30627">
    <property type="entry name" value="PEPTIDOGLYCAN D,D-TRANSPEPTIDASE"/>
    <property type="match status" value="1"/>
</dbReference>
<dbReference type="InterPro" id="IPR005311">
    <property type="entry name" value="PBP_dimer"/>
</dbReference>
<comment type="subcellular location">
    <subcellularLocation>
        <location evidence="1">Membrane</location>
    </subcellularLocation>
</comment>
<evidence type="ECO:0000313" key="7">
    <source>
        <dbReference type="EMBL" id="CAB4878337.1"/>
    </source>
</evidence>
<name>A0A6J7E5I6_9ZZZZ</name>
<protein>
    <submittedName>
        <fullName evidence="7">Unannotated protein</fullName>
    </submittedName>
</protein>
<keyword evidence="4" id="KW-1133">Transmembrane helix</keyword>
<dbReference type="InterPro" id="IPR012338">
    <property type="entry name" value="Beta-lactam/transpept-like"/>
</dbReference>
<evidence type="ECO:0000259" key="6">
    <source>
        <dbReference type="Pfam" id="PF03717"/>
    </source>
</evidence>
<dbReference type="InterPro" id="IPR036138">
    <property type="entry name" value="PBP_dimer_sf"/>
</dbReference>
<dbReference type="InterPro" id="IPR001460">
    <property type="entry name" value="PCN-bd_Tpept"/>
</dbReference>
<sequence>MSEHRSHSAAAAATRGARAHGRIPQRTTSAGPTTASGHRAPRPEARHAQRTTGKHSGPAQAPQHSSDVRSAGRTTAAHPQRRHPRGTTPTDRRTQGGGAPPRAVKRGFGAGLPRRRLIALFVVAVLVFGVVLVRITLLQTSGARSYTLAGTHQRTQETVLHASRGVIFDRNGDELALSVPATTIFVNPKLVGDADATAAALGTMLQLTPERQQNLAEAMRNKDKSFVYVARQIDDASAASVMALKLAGVDSYRESTRVIPGGDLARGVIGHTDTDGTGTAGLEQQYDKLLTGVDGELVREHDRQGRSIPGTGTVAAPAVPGNDIVSTIDRSIQFTLEQALLARASELGARGGTAIVEETSTGNILAMASVRRDDMGVYHVTTANVGAVDSYEPGSVAKVVTIAAGLNEGVVTPDSSLRVPGRIVYDSGTPWAFTITDAEPHATEDMSVHDILVHSSNIGTIGVSQLIGAEKQYDYMTAFGLGQRSALGFPGESKGILKQWQQWQGTERITPAYGYGVAATAIQLVGAVNTIANNGLYVAPRLVQAIIGQDGTMRPVAASATRQVVSPQTAQQMNLIMRDVVCDGTATRAQVDGITIAGKTGTGVKAVDGQYSSAAKVKAYYSSFVGFFPAEAPRVTTLISIDEPPAGNIDRFGGTAAAPVFQAVVPTIMHQLGIQPPNAAGGCPAR</sequence>
<reference evidence="7" key="1">
    <citation type="submission" date="2020-05" db="EMBL/GenBank/DDBJ databases">
        <authorList>
            <person name="Chiriac C."/>
            <person name="Salcher M."/>
            <person name="Ghai R."/>
            <person name="Kavagutti S V."/>
        </authorList>
    </citation>
    <scope>NUCLEOTIDE SEQUENCE</scope>
</reference>
<dbReference type="GO" id="GO:0005886">
    <property type="term" value="C:plasma membrane"/>
    <property type="evidence" value="ECO:0007669"/>
    <property type="project" value="TreeGrafter"/>
</dbReference>
<dbReference type="InterPro" id="IPR050515">
    <property type="entry name" value="Beta-lactam/transpept"/>
</dbReference>
<evidence type="ECO:0000256" key="4">
    <source>
        <dbReference type="SAM" id="Phobius"/>
    </source>
</evidence>
<evidence type="ECO:0000259" key="5">
    <source>
        <dbReference type="Pfam" id="PF00905"/>
    </source>
</evidence>
<dbReference type="SUPFAM" id="SSF56601">
    <property type="entry name" value="beta-lactamase/transpeptidase-like"/>
    <property type="match status" value="1"/>
</dbReference>
<feature type="region of interest" description="Disordered" evidence="3">
    <location>
        <begin position="1"/>
        <end position="107"/>
    </location>
</feature>
<evidence type="ECO:0000256" key="3">
    <source>
        <dbReference type="SAM" id="MobiDB-lite"/>
    </source>
</evidence>